<dbReference type="EMBL" id="UINC01123766">
    <property type="protein sequence ID" value="SVD00459.1"/>
    <property type="molecule type" value="Genomic_DNA"/>
</dbReference>
<evidence type="ECO:0000313" key="1">
    <source>
        <dbReference type="EMBL" id="SVD00459.1"/>
    </source>
</evidence>
<proteinExistence type="predicted"/>
<gene>
    <name evidence="1" type="ORF">METZ01_LOCUS353313</name>
</gene>
<dbReference type="AlphaFoldDB" id="A0A382RS03"/>
<accession>A0A382RS03</accession>
<reference evidence="1" key="1">
    <citation type="submission" date="2018-05" db="EMBL/GenBank/DDBJ databases">
        <authorList>
            <person name="Lanie J.A."/>
            <person name="Ng W.-L."/>
            <person name="Kazmierczak K.M."/>
            <person name="Andrzejewski T.M."/>
            <person name="Davidsen T.M."/>
            <person name="Wayne K.J."/>
            <person name="Tettelin H."/>
            <person name="Glass J.I."/>
            <person name="Rusch D."/>
            <person name="Podicherti R."/>
            <person name="Tsui H.-C.T."/>
            <person name="Winkler M.E."/>
        </authorList>
    </citation>
    <scope>NUCLEOTIDE SEQUENCE</scope>
</reference>
<protein>
    <submittedName>
        <fullName evidence="1">Uncharacterized protein</fullName>
    </submittedName>
</protein>
<sequence length="27" mass="3139">MRNFVGGRFVGYRDLNNQNPYGAEFCI</sequence>
<name>A0A382RS03_9ZZZZ</name>
<organism evidence="1">
    <name type="scientific">marine metagenome</name>
    <dbReference type="NCBI Taxonomy" id="408172"/>
    <lineage>
        <taxon>unclassified sequences</taxon>
        <taxon>metagenomes</taxon>
        <taxon>ecological metagenomes</taxon>
    </lineage>
</organism>